<evidence type="ECO:0000313" key="9">
    <source>
        <dbReference type="Proteomes" id="UP001164743"/>
    </source>
</evidence>
<accession>A0ABY7CDM7</accession>
<proteinExistence type="predicted"/>
<feature type="transmembrane region" description="Helical" evidence="6">
    <location>
        <begin position="176"/>
        <end position="194"/>
    </location>
</feature>
<keyword evidence="4 6" id="KW-0472">Membrane</keyword>
<dbReference type="InterPro" id="IPR008253">
    <property type="entry name" value="Marvel"/>
</dbReference>
<keyword evidence="3 6" id="KW-1133">Transmembrane helix</keyword>
<feature type="compositionally biased region" description="Low complexity" evidence="5">
    <location>
        <begin position="75"/>
        <end position="86"/>
    </location>
</feature>
<keyword evidence="9" id="KW-1185">Reference proteome</keyword>
<name>A0ABY7CDM7_9BASI</name>
<reference evidence="8" key="1">
    <citation type="submission" date="2022-10" db="EMBL/GenBank/DDBJ databases">
        <title>Puccinia triticina Genome sequencing and assembly.</title>
        <authorList>
            <person name="Li C."/>
        </authorList>
    </citation>
    <scope>NUCLEOTIDE SEQUENCE</scope>
    <source>
        <strain evidence="8">Pt15</strain>
    </source>
</reference>
<organism evidence="8 9">
    <name type="scientific">Puccinia triticina</name>
    <dbReference type="NCBI Taxonomy" id="208348"/>
    <lineage>
        <taxon>Eukaryota</taxon>
        <taxon>Fungi</taxon>
        <taxon>Dikarya</taxon>
        <taxon>Basidiomycota</taxon>
        <taxon>Pucciniomycotina</taxon>
        <taxon>Pucciniomycetes</taxon>
        <taxon>Pucciniales</taxon>
        <taxon>Pucciniaceae</taxon>
        <taxon>Puccinia</taxon>
    </lineage>
</organism>
<evidence type="ECO:0000259" key="7">
    <source>
        <dbReference type="Pfam" id="PF01284"/>
    </source>
</evidence>
<dbReference type="RefSeq" id="XP_053018719.1">
    <property type="nucleotide sequence ID" value="XM_053167510.1"/>
</dbReference>
<dbReference type="GeneID" id="77808405"/>
<evidence type="ECO:0000256" key="1">
    <source>
        <dbReference type="ARBA" id="ARBA00004141"/>
    </source>
</evidence>
<dbReference type="EMBL" id="CP110423">
    <property type="protein sequence ID" value="WAQ83164.1"/>
    <property type="molecule type" value="Genomic_DNA"/>
</dbReference>
<feature type="transmembrane region" description="Helical" evidence="6">
    <location>
        <begin position="262"/>
        <end position="283"/>
    </location>
</feature>
<evidence type="ECO:0000256" key="4">
    <source>
        <dbReference type="ARBA" id="ARBA00023136"/>
    </source>
</evidence>
<feature type="domain" description="MARVEL" evidence="7">
    <location>
        <begin position="135"/>
        <end position="276"/>
    </location>
</feature>
<dbReference type="Proteomes" id="UP001164743">
    <property type="component" value="Chromosome 3A"/>
</dbReference>
<evidence type="ECO:0000313" key="8">
    <source>
        <dbReference type="EMBL" id="WAQ83164.1"/>
    </source>
</evidence>
<comment type="subcellular location">
    <subcellularLocation>
        <location evidence="1">Membrane</location>
        <topology evidence="1">Multi-pass membrane protein</topology>
    </subcellularLocation>
</comment>
<evidence type="ECO:0000256" key="5">
    <source>
        <dbReference type="SAM" id="MobiDB-lite"/>
    </source>
</evidence>
<feature type="region of interest" description="Disordered" evidence="5">
    <location>
        <begin position="60"/>
        <end position="88"/>
    </location>
</feature>
<evidence type="ECO:0000256" key="3">
    <source>
        <dbReference type="ARBA" id="ARBA00022989"/>
    </source>
</evidence>
<feature type="transmembrane region" description="Helical" evidence="6">
    <location>
        <begin position="133"/>
        <end position="156"/>
    </location>
</feature>
<protein>
    <recommendedName>
        <fullName evidence="7">MARVEL domain-containing protein</fullName>
    </recommendedName>
</protein>
<evidence type="ECO:0000256" key="6">
    <source>
        <dbReference type="SAM" id="Phobius"/>
    </source>
</evidence>
<gene>
    <name evidence="8" type="ORF">PtA15_3A532</name>
</gene>
<dbReference type="Pfam" id="PF01284">
    <property type="entry name" value="MARVEL"/>
    <property type="match status" value="1"/>
</dbReference>
<evidence type="ECO:0000256" key="2">
    <source>
        <dbReference type="ARBA" id="ARBA00022692"/>
    </source>
</evidence>
<feature type="transmembrane region" description="Helical" evidence="6">
    <location>
        <begin position="206"/>
        <end position="227"/>
    </location>
</feature>
<sequence length="306" mass="33557">MQLPGRLIENSINGQGTNRRELSWASLLFSGWPVLNCPEGLCIYPINRWSIRQPNSIENISPPLSSPLPSPSPSPTINNQNNNNPSRLHTAHLAASPSLPIAKQSPVFQTPDSLLTMSTTATPAHHQSTLHRIILPILFSLALLFSVIQFIITAVLVHDYDDHGYPSGSHRDRLRFLLFTSCWSLLFLPIYLFANLRLLGHVLSSVASNLGFIALTWLFWLCAAASWTDVLGGTVQCGDLFLNNQVIDISVPYCGASRAVQAFAWMLWLLFSAALIYITTVAFRAKSHSSGLTGPMRQVPAATSAA</sequence>
<feature type="compositionally biased region" description="Pro residues" evidence="5">
    <location>
        <begin position="64"/>
        <end position="74"/>
    </location>
</feature>
<keyword evidence="2 6" id="KW-0812">Transmembrane</keyword>